<feature type="compositionally biased region" description="Low complexity" evidence="13">
    <location>
        <begin position="4314"/>
        <end position="4324"/>
    </location>
</feature>
<dbReference type="RNAct" id="E9Q5I3">
    <property type="molecule type" value="protein"/>
</dbReference>
<dbReference type="HOGENOM" id="CLU_223712_0_0_1"/>
<reference evidence="18" key="3">
    <citation type="submission" date="2025-08" db="UniProtKB">
        <authorList>
            <consortium name="Ensembl"/>
        </authorList>
    </citation>
    <scope>IDENTIFICATION</scope>
    <source>
        <strain evidence="18">C57BL/6J</strain>
    </source>
</reference>
<feature type="compositionally biased region" description="Polar residues" evidence="13">
    <location>
        <begin position="3479"/>
        <end position="3508"/>
    </location>
</feature>
<dbReference type="Proteomes" id="UP000000589">
    <property type="component" value="Chromosome 7"/>
</dbReference>
<feature type="compositionally biased region" description="Low complexity" evidence="13">
    <location>
        <begin position="3509"/>
        <end position="3529"/>
    </location>
</feature>
<feature type="compositionally biased region" description="Polar residues" evidence="13">
    <location>
        <begin position="1992"/>
        <end position="2012"/>
    </location>
</feature>
<reference evidence="18" key="4">
    <citation type="submission" date="2025-09" db="UniProtKB">
        <authorList>
            <consortium name="Ensembl"/>
        </authorList>
    </citation>
    <scope>IDENTIFICATION</scope>
    <source>
        <strain evidence="18">C57BL/6J</strain>
    </source>
</reference>
<dbReference type="OMA" id="TWILTEP"/>
<feature type="region of interest" description="Disordered" evidence="13">
    <location>
        <begin position="2947"/>
        <end position="3061"/>
    </location>
</feature>
<dbReference type="eggNOG" id="KOG1216">
    <property type="taxonomic scope" value="Eukaryota"/>
</dbReference>
<feature type="compositionally biased region" description="Low complexity" evidence="13">
    <location>
        <begin position="2024"/>
        <end position="2041"/>
    </location>
</feature>
<dbReference type="SMART" id="SM00215">
    <property type="entry name" value="VWC_out"/>
    <property type="match status" value="2"/>
</dbReference>
<evidence type="ECO:0000313" key="18">
    <source>
        <dbReference type="Ensembl" id="ENSMUSP00000128276.2"/>
    </source>
</evidence>
<evidence type="ECO:0000259" key="15">
    <source>
        <dbReference type="PROSITE" id="PS01225"/>
    </source>
</evidence>
<dbReference type="Reactome" id="R-MMU-977068">
    <property type="pathway name" value="Termination of O-glycan biosynthesis"/>
</dbReference>
<keyword evidence="2" id="KW-0964">Secreted</keyword>
<feature type="chain" id="PRO_5003245750" description="Mucin-2" evidence="14">
    <location>
        <begin position="26"/>
        <end position="4800"/>
    </location>
</feature>
<dbReference type="Gene3D" id="2.10.25.10">
    <property type="entry name" value="Laminin"/>
    <property type="match status" value="4"/>
</dbReference>
<dbReference type="InterPro" id="IPR036084">
    <property type="entry name" value="Ser_inhib-like_sf"/>
</dbReference>
<sequence length="4800" mass="515441">MGSRNWSWALVWASVALLMVWPAESQGQAELSSEHLELTGDSQRVYSDSISSSTRHVTFIPPITVFPSMSALHLAHNGRVCSTWGDFHYKTFDGDVFRFPGLCNYVFSSHCGATYEDFNIQLRRGLEGSRPTVTYVLLRAQGLVIELSNGSVLVNGHREKLPYSRAGLLMEKSSGYVKISIRLVLTFLWNEEDSALLELDSKYINQTCGLCGDFNGLPAVSEFYTHNTRLTPVQFGNLQKLDGPTEQCQDVLPSAVSNCTDTEDICRRTLLGPAFDKCTALVDVSMYLDACVQDLCRCPTCPCATFAEYSRQCAHAGGYPQNWRHPDLCNWTCPFNMEYRECSSPCVDTCSNPQRSQLCEDHCMDGCFCPPGTVLDDVRHLGCLPLEQCHCTHGGRIYAPGESFNTSCRSCTCFGGLWKCKDLPCPGTCSVQGGSHIFTFDEKLYNVHGDCSYILTKKCADSSFTVLVDLRKCGVTDTENCLKAVTLNLNSGDTVIRIQVNGAVFLNSIFTQMPLSAGNITIFKPSSFFIIVQTGMGLQLQVQLVPLMQVFVRLDRSYQGQMCGLCGNFNQNQADDFTALSGVVEGTGAAFSNTWKTQASCPNSKNTYEDPCSYSVENENFAREWCSMLTESSGVFSACHATVSPVPFYSNCLFDTCNCENSEDCMCAALSSYVFACAAKGVLLSGWRDKVCYKYTNNCPQTKGYFYSVSSCQPTCRSLSEADVTCSVPFVTVDGCTCPEGTFLNDKDHCVPVEECPCYFHGTVVAPREVVTDNGVVCSCTNGKLTCLGALMQKSTECQAPMVYLDCNNASVGHHGAECLKSCHTLDVECFSTQCVSGCVCPSGLVADGNGGCIAEEDCPCIHNEVTYRPGEIIRVDCNNCTCKNRRWECTNKPCMGACVAYGDGHFVTFDGERYIFEGSCEYTLAQDYCRGNTSTNGTFRIVTENVPCGTTGTTCSKTIKIFVESYELILHEGNFKVVEQGPSGDPPYKIRFMGIFLVIEIRSGIVVSWDRKTSVFVRLQQHYKGRVCGLCGNFDDNAINDFTTRSQSVVGDVLEFGNSWKFSPSCPDAPVPKDPCIANPYRKSWAQKKCSIINSATFAACHSQVDSTKYYEACVHDVCACDSGGDCECFCTAVAAYAQACRDVGVCLSWRTPDICPLFCDYYNPHGECEWHYQPCGAPCLKTCRNPTGHCLVDLPGLEGCYPQCPASQPFFNEDQMKCVAQCGCYDDNGNYHDIGTQVPTAENCQSCLCTPGGLQCVYNLTACTCTYEGRTYNYNDVVYNTTDGLGACLVAICKDNGTIARTTEVCHEVPSTTPFTFTTTLAPLATNGSASTVSTVCVHEVCQWSIWYDESHPEAGMSGGDFETFENLRKKGHQVCQTPVGIECRAVKFPSMDLEKLGQKVNCDPSSGLSCFNSEQSPPLCHDYELRVLCCDYVPCGSSLTLGISTTPSQPDTSRRPSSPTLTTHTASSESQSWTREEKKTSVDKSYSSRQTVPFTSNSRLTSTSMSSASSLPLSNPTWTTTLKATDENTMLSSRTTAVFTSQTRSTSRPSTVTQPISSPETSSTTCQPQCQWTKWIDVDYPSSSINGGDIETYENIRANGEKICEKPQDIRCMAQNHPGVNVDELGQKVKCDVSSGLVCYNKDQGGTFQMCYNYLIKVLCCSVSHCQGSTTPEGSVSTTETATSTPQTLSSKPLPNTSSFETWSPSGPTTSMEASEMPTFWTLRTSVSSPPTTPLTVTSVSTQHPKSLESSGSPSVVTARSTSQGYSLPPSSPHTTNSLSATTSKASLSSMTTISTSLTTPGPSSPPHGGTTTHPVTTASTTRAVTETLSSRPHTKTTSELPTVSSASSTAGPGTQTFSTTCQPQCQWTKWIDVDYPSSSINGGDIETYENIRANGEKICEKPQDIRCMAQNYPGVNVDKLGQKVKCDVSSGLVCYNKDQGGTFPMCYNYLIKVLCCSVSHCQGSTTPEGSVSTTETTTATPQTLSSKPLPNTSSIETWSPSGPTTSMEASEMPTFWTLRTSVSSPPTTPLTVTSVSTQHPKSLESSGSPSVVTARSTSPGHSQPPSSPYATNSLSATTSKASLSSMTTISTSLTTPGPSSPPHGGTTTHPVTTASTTRAVTETLSSRPHTKTTSELPTVSSVSSTAGPGTQTGSTSRPNTVTQPASSPETSSTTCQPQCQWTKWIDVDYPSSSINGGDIETYENIRANGEKICEKPQDIRCMAQNHPGVNVDELGQKVKCDVSSGLVCYNKDQGGTFQMCYNYLIKVLCCSVSHCQGSTTPEGSVSTTETTTATPQTLSSKPLPNTSSIETWSPSGPTTSMEASEMPTFWTLRTSVSSPPTTPLTVTSVSTQHPKSLESSGSPSVVTARSTSPGHSQPPSSPYATNSLSATTSKASLSSMTTISTSLTTPGPSSPPHGGTTTHPVTTASTTRAVTETLSSRPHTKTTSELPTVSSVSSTAGPGTQTGSTSRPNTVTQPASSPETSSTTCQPQCQWTKWIDVDYPSSSINGGDIETYENIRANGEKICEKPQDIRCMAQNHPGVNVDELGQKVKCDVSSGLVCYNKDQGGTFQMCYNYLIKVLCCSVSHCQRSTTPAGSAPTTGTAPTATSGTATHTSWPASSMPTSTTESPSSSGKTTILTTASSLATGTPRETQTSSLLTTGLSSALTTTGTTSTGCKSQCTWTDWLDSDKPQPGQFEGDIETYYHIQNKTGIKICKKPVDIECEAVLFPNISFQKLGQEVVCNVDFGLICRNSKQSDNQICFNYHIRVLCCEEDTSCISTTGLLSTTSTSAPGFPSTVSTSTTSKLPSEEPIPSTSFTTQSRPSTPRTEKIVSIATARTTGSFPVSSLSTFPASPTSLLPTSEEPHSGKPSTSSWTASSNVPSTAKPTTSTGRQFPRTKTTLWNSLPSSTPTMATRSIHPISTTMTTKNPQTLVTSDISKSNSMLPSRPHITASSVTSTSGSQISKSYSSTSLTTAGPSSPPHGGTTTHPVTTASTTRAVTETLSSRPHTKTTSELPTVSSVSSTAGPGTQTGSTSRPSIVTQPVSSPETSSTTCQPQCQWTRWINVDYPSSSINGGDIETYENIRANGEKICEKPQDIRCMAQNYPGVNVDELGQKVKCDVNSGLVCYNKDQGGTFKMCYNYLIKVLCCSVSHCQGSTTPEGSVSTTETASSIPQTLSSKPLPNTSSFETWSPSGPTTSMEASEMPTFWTLRTSVSSPPTTPLTVTSVSTQHPKSLESSGSPSVVTARSTSQGHSLPPSSPHTTNSLSATTSKASLSSMTTISTSLTTSEPSSPPHGGTTTHPVTAASTTRAVTETLSSRPHTKTTSELPTVPSASSTAGPGTQTGSTSRPSTVTQPASSPETSSTTCQPQCQWTKWIDVDYPSSSINGGDIETYENIRTNGEKICEKPQDIRCMAQNHPGVNVDELGQKVKCDVNSGLVCYNKDQGGTFQMCYNYLIKVLCCSVSHCQGSTTTPGSAPMTGSATTATQTLSSMPLPNTSLTVTSPHSASTTAATSITETSSPRSVSSIHTTPKIFPETLQSTTGLTTQQTSSTGIWTSMLTGTAGTVSSTSLSTSLESTTGITEVSTSMPMTSTLPVTVTNATTPQGTTLCQPKCKWTEWFDVDSPTSGSVKGDMETYENIRASGKTLCQAPEKIECRAENYPAVSIDKVGQVVSCNLETGLVCKNEDQKDDFKMCFNYNIRVLCCDDYSHCPTTTYTTIKSPLAPFTTSVSSSMESTFQTNRPASPSGPSTQASTWSTLPDSGCTPRCKWTEWFDADYPNPGPRGGDFEVYAVFREVGYIFCDQPKDIECRSEKEPDRPLETLEQVVQCDVRFGLICKNINQSGPLQYCDNYHVRLLCCDNYSHCTSSPMATMSTALSSSHLPSTHTSLALNTTTFFPGLSSSSEPHSSSLMSTHTSTMLTTETSPIATGPTVAPSSTSGTPYTPKVSPSSQVTFSVSTAFSSVFSTPRPVFSSHASSPSPCFCQAFGQLFLPGDIIYNKTDGAGCQFYAICNQYCDVDRFQGTCPSSSPPMSSTTVPLPPLLPGCDNAIPPRQVNESWTLENCTVARCQGNNQIILLEPEPVDNVTCANRHLPIKVWDQEPCHFHYECECFCSGWGHSHYLTFDGTSYTFLDNCTSVLMREIHPRHGNLSILAHSYYCGATTNVTSCPRALSVYYNSMEIILTISTTESGKDESLIIWDQMWIRSGFSKNGVTVSLSGATTMSVNISTIGTIITFDGNIFQIWLPYRYFSSNTEGQCGTCTNSQIDDCRRPDGTIASDCQDMAKEWLVPGNSSSSCLAQPSPLPSTTPQTPVSSTLTSTPCPSAPLCELMLSQVFAECHRLIPPDAFFRSCVSDHCNANITDMLCQSLEAYAALCRAQGVCTNWRNATGGLCDLSCPPTKEYRPCGPLHPASCNSRTQDSTTGMLAEGCFCPENQLLFNSRMDICVSECPCVGPDGLPKFPGEHWISNCQACVCEPGSVSVQCEPVKCESQDKPPQCTEAGFVTVTWPSADNPCCPETLCVCNSTTCPKSLPTCEPGYELVQTHENSSCCPSYSCRPKLCTYNDTIYGVGTTFPGGPCHTCTCLSDGDQEPKVECKETNCTTSCPQGFKYTLVPEQCCGECLQNACLTPEGHAVQPNETWVNSPVDNCTAYHCMAENGVYVLTPIPTSCPDVSNCTGTLRKTGCCYSCEKEDSSTCQVHVNATVLRYKGCETEVNITFCEGSCSGISKYSMEAQAMERQCTCCQESKVHDVAVTMQCPDGTVIQHTYTHIDECNCAPACSSLPGTSMIAS</sequence>
<dbReference type="PROSITE" id="PS51233">
    <property type="entry name" value="VWFD"/>
    <property type="match status" value="4"/>
</dbReference>
<dbReference type="GO" id="GO:0042742">
    <property type="term" value="P:defense response to bacterium"/>
    <property type="evidence" value="ECO:0000315"/>
    <property type="project" value="MGI"/>
</dbReference>
<dbReference type="SMART" id="SM00214">
    <property type="entry name" value="VWC"/>
    <property type="match status" value="5"/>
</dbReference>
<dbReference type="GlyGen" id="E9Q5I3">
    <property type="glycosylation" value="12 sites, 4 N-linked glycans (7 sites)"/>
</dbReference>
<dbReference type="InterPro" id="IPR058753">
    <property type="entry name" value="TIL_OTOGL_Mucin"/>
</dbReference>
<feature type="compositionally biased region" description="Low complexity" evidence="13">
    <location>
        <begin position="1678"/>
        <end position="1693"/>
    </location>
</feature>
<comment type="subunit">
    <text evidence="10">Homomultimer; disulfide-linked. The N- and C-terminus mediate their assembly into higher order structures to form filaments. The CTCK domains of two polypeptides associate in the endoplasmic reticulum to generate intermolecularly disulfide-bonded dimers. These dimers progress to the Golgi apparatus, which is a more acidic environment than the endoplasmic reticulum. Under acidic conditions, the N-termini form non-covalent intermolecular interactions that juxtapose assemblies of the third VWD domain (VWD3) from different CTCK-linked dimers. The VWD3 assemblies then become disulfide bonded to one another to produce long, disulfide-linked polymers that remain highly compact until secretion. Interacts with FCGBP. Interacts with AGR2; disulfide-linked.</text>
</comment>
<evidence type="ECO:0000256" key="14">
    <source>
        <dbReference type="SAM" id="SignalP"/>
    </source>
</evidence>
<feature type="compositionally biased region" description="Polar residues" evidence="13">
    <location>
        <begin position="3010"/>
        <end position="3061"/>
    </location>
</feature>
<feature type="compositionally biased region" description="Low complexity" evidence="13">
    <location>
        <begin position="1543"/>
        <end position="1558"/>
    </location>
</feature>
<feature type="region of interest" description="Disordered" evidence="13">
    <location>
        <begin position="1446"/>
        <end position="1568"/>
    </location>
</feature>
<feature type="region of interest" description="Disordered" evidence="13">
    <location>
        <begin position="1968"/>
        <end position="2179"/>
    </location>
</feature>
<feature type="compositionally biased region" description="Low complexity" evidence="13">
    <location>
        <begin position="1778"/>
        <end position="1831"/>
    </location>
</feature>
<dbReference type="AGR" id="MGI:1921430"/>
<evidence type="ECO:0000256" key="7">
    <source>
        <dbReference type="ARBA" id="ARBA00023157"/>
    </source>
</evidence>
<feature type="region of interest" description="Disordered" evidence="13">
    <location>
        <begin position="3166"/>
        <end position="3375"/>
    </location>
</feature>
<feature type="compositionally biased region" description="Polar residues" evidence="13">
    <location>
        <begin position="2442"/>
        <end position="2493"/>
    </location>
</feature>
<dbReference type="PhylomeDB" id="E9Q5I3"/>
<dbReference type="GO" id="GO:0031012">
    <property type="term" value="C:extracellular matrix"/>
    <property type="evidence" value="ECO:0000318"/>
    <property type="project" value="GO_Central"/>
</dbReference>
<dbReference type="BioGRID-ORCS" id="74180">
    <property type="hits" value="3 hits in 77 CRISPR screens"/>
</dbReference>
<proteinExistence type="evidence at protein level"/>
<dbReference type="FunFam" id="2.10.25.10:FF:000674">
    <property type="entry name" value="Mucin-2"/>
    <property type="match status" value="1"/>
</dbReference>
<dbReference type="PROSITE" id="PS01225">
    <property type="entry name" value="CTCK_2"/>
    <property type="match status" value="1"/>
</dbReference>
<evidence type="ECO:0000313" key="19">
    <source>
        <dbReference type="MGI" id="MGI:1921430"/>
    </source>
</evidence>
<dbReference type="MGI" id="MGI:1921430">
    <property type="gene designation" value="Muc5b"/>
</dbReference>
<dbReference type="SMART" id="SM00832">
    <property type="entry name" value="C8"/>
    <property type="match status" value="4"/>
</dbReference>
<feature type="compositionally biased region" description="Low complexity" evidence="13">
    <location>
        <begin position="2958"/>
        <end position="3009"/>
    </location>
</feature>
<feature type="domain" description="CTCK" evidence="15">
    <location>
        <begin position="4698"/>
        <end position="4790"/>
    </location>
</feature>
<evidence type="ECO:0000256" key="3">
    <source>
        <dbReference type="ARBA" id="ARBA00022729"/>
    </source>
</evidence>
<dbReference type="PROSITE" id="PS50184">
    <property type="entry name" value="VWFC_2"/>
    <property type="match status" value="2"/>
</dbReference>
<evidence type="ECO:0000256" key="1">
    <source>
        <dbReference type="ARBA" id="ARBA00004613"/>
    </source>
</evidence>
<feature type="domain" description="VWFD" evidence="17">
    <location>
        <begin position="427"/>
        <end position="602"/>
    </location>
</feature>
<feature type="domain" description="VWFD" evidence="17">
    <location>
        <begin position="79"/>
        <end position="249"/>
    </location>
</feature>
<dbReference type="FunFam" id="2.10.25.10:FF:000414">
    <property type="entry name" value="von Willebrand factor"/>
    <property type="match status" value="1"/>
</dbReference>
<dbReference type="SMR" id="E9Q5I3"/>
<feature type="disulfide bond" evidence="12">
    <location>
        <begin position="4729"/>
        <end position="4783"/>
    </location>
</feature>
<gene>
    <name evidence="18 19" type="primary">Muc5b</name>
</gene>
<feature type="compositionally biased region" description="Polar residues" evidence="13">
    <location>
        <begin position="3238"/>
        <end position="3261"/>
    </location>
</feature>
<dbReference type="Pfam" id="PF08742">
    <property type="entry name" value="C8"/>
    <property type="match status" value="4"/>
</dbReference>
<feature type="compositionally biased region" description="Low complexity" evidence="13">
    <location>
        <begin position="2338"/>
        <end position="2355"/>
    </location>
</feature>
<dbReference type="PROSITE" id="PS01208">
    <property type="entry name" value="VWFC_1"/>
    <property type="match status" value="2"/>
</dbReference>
<evidence type="ECO:0000256" key="9">
    <source>
        <dbReference type="ARBA" id="ARBA00063950"/>
    </source>
</evidence>
<dbReference type="PANTHER" id="PTHR11339">
    <property type="entry name" value="EXTRACELLULAR MATRIX GLYCOPROTEIN RELATED"/>
    <property type="match status" value="1"/>
</dbReference>
<dbReference type="STRING" id="10090.ENSMUSP00000128276"/>
<dbReference type="PROSITE" id="PS01185">
    <property type="entry name" value="CTCK_1"/>
    <property type="match status" value="1"/>
</dbReference>
<dbReference type="SUPFAM" id="SSF57603">
    <property type="entry name" value="FnI-like domain"/>
    <property type="match status" value="1"/>
</dbReference>
<dbReference type="Pfam" id="PF01826">
    <property type="entry name" value="TIL"/>
    <property type="match status" value="2"/>
</dbReference>
<feature type="region of interest" description="Disordered" evidence="13">
    <location>
        <begin position="3479"/>
        <end position="3537"/>
    </location>
</feature>
<keyword evidence="21" id="KW-1267">Proteomics identification</keyword>
<feature type="domain" description="VWFD" evidence="17">
    <location>
        <begin position="897"/>
        <end position="1068"/>
    </location>
</feature>
<dbReference type="Pfam" id="PF13330">
    <property type="entry name" value="Mucin2_WxxW"/>
    <property type="match status" value="10"/>
</dbReference>
<feature type="compositionally biased region" description="Polar residues" evidence="13">
    <location>
        <begin position="1486"/>
        <end position="1497"/>
    </location>
</feature>
<dbReference type="PhosphoSitePlus" id="E9Q5I3"/>
<feature type="compositionally biased region" description="Polar residues" evidence="13">
    <location>
        <begin position="1559"/>
        <end position="1568"/>
    </location>
</feature>
<evidence type="ECO:0000259" key="16">
    <source>
        <dbReference type="PROSITE" id="PS50184"/>
    </source>
</evidence>
<feature type="compositionally biased region" description="Polar residues" evidence="13">
    <location>
        <begin position="2042"/>
        <end position="2068"/>
    </location>
</feature>
<keyword evidence="8" id="KW-0325">Glycoprotein</keyword>
<feature type="compositionally biased region" description="Polar residues" evidence="13">
    <location>
        <begin position="1518"/>
        <end position="1542"/>
    </location>
</feature>
<dbReference type="GeneTree" id="ENSGT00940000162219"/>
<dbReference type="Ensembl" id="ENSMUST00000165147.3">
    <property type="protein sequence ID" value="ENSMUSP00000128276.2"/>
    <property type="gene ID" value="ENSMUSG00000066108.8"/>
</dbReference>
<dbReference type="GO" id="GO:0005201">
    <property type="term" value="F:extracellular matrix structural constituent"/>
    <property type="evidence" value="ECO:0000318"/>
    <property type="project" value="GO_Central"/>
</dbReference>
<organism evidence="18 20">
    <name type="scientific">Mus musculus</name>
    <name type="common">Mouse</name>
    <dbReference type="NCBI Taxonomy" id="10090"/>
    <lineage>
        <taxon>Eukaryota</taxon>
        <taxon>Metazoa</taxon>
        <taxon>Chordata</taxon>
        <taxon>Craniata</taxon>
        <taxon>Vertebrata</taxon>
        <taxon>Euteleostomi</taxon>
        <taxon>Mammalia</taxon>
        <taxon>Eutheria</taxon>
        <taxon>Euarchontoglires</taxon>
        <taxon>Glires</taxon>
        <taxon>Rodentia</taxon>
        <taxon>Myomorpha</taxon>
        <taxon>Muroidea</taxon>
        <taxon>Muridae</taxon>
        <taxon>Murinae</taxon>
        <taxon>Mus</taxon>
        <taxon>Mus</taxon>
    </lineage>
</organism>
<evidence type="ECO:0000256" key="5">
    <source>
        <dbReference type="ARBA" id="ARBA00022813"/>
    </source>
</evidence>
<keyword evidence="5" id="KW-0068">Autocatalytic cleavage</keyword>
<feature type="compositionally biased region" description="Low complexity" evidence="13">
    <location>
        <begin position="2282"/>
        <end position="2304"/>
    </location>
</feature>
<comment type="subcellular location">
    <subcellularLocation>
        <location evidence="1">Secreted</location>
    </subcellularLocation>
</comment>
<feature type="region of interest" description="Disordered" evidence="13">
    <location>
        <begin position="3933"/>
        <end position="3954"/>
    </location>
</feature>
<dbReference type="InterPro" id="IPR025155">
    <property type="entry name" value="WxxW_domain"/>
</dbReference>
<dbReference type="OrthoDB" id="160294at2759"/>
<name>E9Q5I3_MOUSE</name>
<feature type="compositionally biased region" description="Polar residues" evidence="13">
    <location>
        <begin position="2819"/>
        <end position="2832"/>
    </location>
</feature>
<evidence type="ECO:0000256" key="8">
    <source>
        <dbReference type="ARBA" id="ARBA00023180"/>
    </source>
</evidence>
<feature type="compositionally biased region" description="Polar residues" evidence="13">
    <location>
        <begin position="3318"/>
        <end position="3375"/>
    </location>
</feature>
<dbReference type="GO" id="GO:0043030">
    <property type="term" value="P:regulation of macrophage activation"/>
    <property type="evidence" value="ECO:0000315"/>
    <property type="project" value="MGI"/>
</dbReference>
<feature type="compositionally biased region" description="Polar residues" evidence="13">
    <location>
        <begin position="2875"/>
        <end position="2902"/>
    </location>
</feature>
<dbReference type="InterPro" id="IPR001007">
    <property type="entry name" value="VWF_dom"/>
</dbReference>
<feature type="region of interest" description="Disordered" evidence="13">
    <location>
        <begin position="4303"/>
        <end position="4324"/>
    </location>
</feature>
<evidence type="ECO:0000256" key="10">
    <source>
        <dbReference type="ARBA" id="ARBA00064609"/>
    </source>
</evidence>
<feature type="compositionally biased region" description="Polar residues" evidence="13">
    <location>
        <begin position="2128"/>
        <end position="2179"/>
    </location>
</feature>
<feature type="domain" description="VWFC" evidence="16">
    <location>
        <begin position="4568"/>
        <end position="4632"/>
    </location>
</feature>
<feature type="region of interest" description="Disordered" evidence="13">
    <location>
        <begin position="2849"/>
        <end position="2902"/>
    </location>
</feature>
<evidence type="ECO:0000313" key="20">
    <source>
        <dbReference type="Proteomes" id="UP000000589"/>
    </source>
</evidence>
<dbReference type="FunCoup" id="E9Q5I3">
    <property type="interactions" value="33"/>
</dbReference>
<feature type="compositionally biased region" description="Polar residues" evidence="13">
    <location>
        <begin position="2356"/>
        <end position="2382"/>
    </location>
</feature>
<feature type="compositionally biased region" description="Polar residues" evidence="13">
    <location>
        <begin position="2306"/>
        <end position="2326"/>
    </location>
</feature>
<feature type="compositionally biased region" description="Polar residues" evidence="13">
    <location>
        <begin position="2802"/>
        <end position="2812"/>
    </location>
</feature>
<dbReference type="iPTMnet" id="E9Q5I3"/>
<evidence type="ECO:0000256" key="12">
    <source>
        <dbReference type="PROSITE-ProRule" id="PRU00039"/>
    </source>
</evidence>
<feature type="compositionally biased region" description="Polar residues" evidence="13">
    <location>
        <begin position="1694"/>
        <end position="1716"/>
    </location>
</feature>
<dbReference type="SUPFAM" id="SSF57567">
    <property type="entry name" value="Serine protease inhibitors"/>
    <property type="match status" value="4"/>
</dbReference>
<feature type="compositionally biased region" description="Polar residues" evidence="13">
    <location>
        <begin position="1746"/>
        <end position="1769"/>
    </location>
</feature>
<feature type="domain" description="VWFC" evidence="16">
    <location>
        <begin position="4461"/>
        <end position="4531"/>
    </location>
</feature>
<feature type="compositionally biased region" description="Low complexity" evidence="13">
    <location>
        <begin position="1728"/>
        <end position="1745"/>
    </location>
</feature>
<dbReference type="InterPro" id="IPR001846">
    <property type="entry name" value="VWF_type-D"/>
</dbReference>
<feature type="region of interest" description="Disordered" evidence="13">
    <location>
        <begin position="1673"/>
        <end position="1862"/>
    </location>
</feature>
<dbReference type="GO" id="GO:0070701">
    <property type="term" value="C:mucus layer"/>
    <property type="evidence" value="ECO:0007669"/>
    <property type="project" value="UniProtKB-ARBA"/>
</dbReference>
<comment type="subunit">
    <text evidence="9">Homomultimer; disulfide-linked. The N- and C-terminus mediate their assembly into higher order structures to form filaments. The CTCK domains of two polypeptides associate in the endoplasmic reticulum to generate intermolecularly disulfide-bonded dimers. These dimers progress to the Golgi apparatus, which is a more acidic environment than the endoplasmic reticulum. Under acidic conditions, the N-termini form non-covalent intermolecular interactions that juxtapose assemblies from different CTCK-linked dimers to produce long, disulfide-linked polymers that remain highly compact until secretion.</text>
</comment>
<feature type="region of interest" description="Disordered" evidence="13">
    <location>
        <begin position="2282"/>
        <end position="2493"/>
    </location>
</feature>
<feature type="compositionally biased region" description="Polar residues" evidence="13">
    <location>
        <begin position="1832"/>
        <end position="1862"/>
    </location>
</feature>
<dbReference type="KEGG" id="mmu:74180"/>
<feature type="compositionally biased region" description="Low complexity" evidence="13">
    <location>
        <begin position="1447"/>
        <end position="1468"/>
    </location>
</feature>
<accession>E9Q5I3</accession>
<dbReference type="Reactome" id="R-MMU-913709">
    <property type="pathway name" value="O-linked glycosylation of mucins"/>
</dbReference>
<protein>
    <recommendedName>
        <fullName evidence="11">Mucin-2</fullName>
    </recommendedName>
</protein>
<dbReference type="VEuPathDB" id="HostDB:ENSMUSG00000066108"/>
<dbReference type="Pfam" id="PF00094">
    <property type="entry name" value="VWD"/>
    <property type="match status" value="4"/>
</dbReference>
<evidence type="ECO:0000256" key="2">
    <source>
        <dbReference type="ARBA" id="ARBA00022525"/>
    </source>
</evidence>
<dbReference type="Pfam" id="PF25962">
    <property type="entry name" value="TIL_OTOGL_Mucin"/>
    <property type="match status" value="1"/>
</dbReference>
<feature type="domain" description="VWFD" evidence="17">
    <location>
        <begin position="4120"/>
        <end position="4307"/>
    </location>
</feature>
<dbReference type="InterPro" id="IPR002919">
    <property type="entry name" value="TIL_dom"/>
</dbReference>
<dbReference type="GO" id="GO:0005615">
    <property type="term" value="C:extracellular space"/>
    <property type="evidence" value="ECO:0000314"/>
    <property type="project" value="MGI"/>
</dbReference>
<dbReference type="PaxDb" id="10090-ENSMUSP00000128276"/>
<dbReference type="ProteomicsDB" id="320363"/>
<reference evidence="18 20" key="2">
    <citation type="journal article" date="2011" name="PLoS Biol.">
        <title>Modernizing reference genome assemblies.</title>
        <authorList>
            <person name="Church D.M."/>
            <person name="Schneider V.A."/>
            <person name="Graves T."/>
            <person name="Auger K."/>
            <person name="Cunningham F."/>
            <person name="Bouk N."/>
            <person name="Chen H.C."/>
            <person name="Agarwala R."/>
            <person name="McLaren W.M."/>
            <person name="Ritchie G.R."/>
            <person name="Albracht D."/>
            <person name="Kremitzki M."/>
            <person name="Rock S."/>
            <person name="Kotkiewicz H."/>
            <person name="Kremitzki C."/>
            <person name="Wollam A."/>
            <person name="Trani L."/>
            <person name="Fulton L."/>
            <person name="Fulton R."/>
            <person name="Matthews L."/>
            <person name="Whitehead S."/>
            <person name="Chow W."/>
            <person name="Torrance J."/>
            <person name="Dunn M."/>
            <person name="Harden G."/>
            <person name="Threadgold G."/>
            <person name="Wood J."/>
            <person name="Collins J."/>
            <person name="Heath P."/>
            <person name="Griffiths G."/>
            <person name="Pelan S."/>
            <person name="Grafham D."/>
            <person name="Eichler E.E."/>
            <person name="Weinstock G."/>
            <person name="Mardis E.R."/>
            <person name="Wilson R.K."/>
            <person name="Howe K."/>
            <person name="Flicek P."/>
            <person name="Hubbard T."/>
        </authorList>
    </citation>
    <scope>NUCLEOTIDE SEQUENCE [LARGE SCALE GENOMIC DNA]</scope>
    <source>
        <strain evidence="18 20">C57BL/6J</strain>
    </source>
</reference>
<dbReference type="InParanoid" id="E9Q5I3"/>
<feature type="compositionally biased region" description="Low complexity" evidence="13">
    <location>
        <begin position="2074"/>
        <end position="2127"/>
    </location>
</feature>
<dbReference type="InterPro" id="IPR050780">
    <property type="entry name" value="Mucin_vWF_Thrombospondin_sf"/>
</dbReference>
<dbReference type="DNASU" id="74180"/>
<dbReference type="SMART" id="SM00216">
    <property type="entry name" value="VWD"/>
    <property type="match status" value="4"/>
</dbReference>
<feature type="compositionally biased region" description="Low complexity" evidence="13">
    <location>
        <begin position="3270"/>
        <end position="3317"/>
    </location>
</feature>
<keyword evidence="3 14" id="KW-0732">Signal</keyword>
<dbReference type="CTD" id="727897"/>
<keyword evidence="4" id="KW-0677">Repeat</keyword>
<feature type="region of interest" description="Disordered" evidence="13">
    <location>
        <begin position="2598"/>
        <end position="2665"/>
    </location>
</feature>
<feature type="compositionally biased region" description="Low complexity" evidence="13">
    <location>
        <begin position="1968"/>
        <end position="1990"/>
    </location>
</feature>
<feature type="signal peptide" evidence="14">
    <location>
        <begin position="1"/>
        <end position="25"/>
    </location>
</feature>
<feature type="compositionally biased region" description="Low complexity" evidence="13">
    <location>
        <begin position="2388"/>
        <end position="2441"/>
    </location>
</feature>
<feature type="region of interest" description="Disordered" evidence="13">
    <location>
        <begin position="3743"/>
        <end position="3767"/>
    </location>
</feature>
<keyword evidence="20" id="KW-1185">Reference proteome</keyword>
<feature type="region of interest" description="Disordered" evidence="13">
    <location>
        <begin position="2791"/>
        <end position="2835"/>
    </location>
</feature>
<keyword evidence="7 12" id="KW-1015">Disulfide bond</keyword>
<dbReference type="SMART" id="SM00041">
    <property type="entry name" value="CT"/>
    <property type="match status" value="1"/>
</dbReference>
<dbReference type="PANTHER" id="PTHR11339:SF408">
    <property type="entry name" value="MUCIN-5B"/>
    <property type="match status" value="1"/>
</dbReference>
<feature type="compositionally biased region" description="Low complexity" evidence="13">
    <location>
        <begin position="3220"/>
        <end position="3237"/>
    </location>
</feature>
<feature type="compositionally biased region" description="Low complexity" evidence="13">
    <location>
        <begin position="1498"/>
        <end position="1517"/>
    </location>
</feature>
<evidence type="ECO:0007829" key="21">
    <source>
        <dbReference type="ProteomicsDB" id="E9Q5I3"/>
    </source>
</evidence>
<dbReference type="InterPro" id="IPR006207">
    <property type="entry name" value="Cys_knot_C"/>
</dbReference>
<dbReference type="FunFam" id="2.10.25.10:FF:000153">
    <property type="entry name" value="MUC5B isoform 1"/>
    <property type="match status" value="1"/>
</dbReference>
<evidence type="ECO:0000256" key="11">
    <source>
        <dbReference type="ARBA" id="ARBA00067534"/>
    </source>
</evidence>
<dbReference type="UCSC" id="uc009kmc.1">
    <property type="organism name" value="mouse"/>
</dbReference>
<feature type="compositionally biased region" description="Polar residues" evidence="13">
    <location>
        <begin position="3166"/>
        <end position="3208"/>
    </location>
</feature>
<dbReference type="FunFam" id="2.10.90.10:FF:000135">
    <property type="entry name" value="MUC5B"/>
    <property type="match status" value="1"/>
</dbReference>
<reference evidence="18 20" key="1">
    <citation type="journal article" date="2009" name="PLoS Biol.">
        <title>Lineage-specific biology revealed by a finished genome assembly of the mouse.</title>
        <authorList>
            <consortium name="Mouse Genome Sequencing Consortium"/>
            <person name="Church D.M."/>
            <person name="Goodstadt L."/>
            <person name="Hillier L.W."/>
            <person name="Zody M.C."/>
            <person name="Goldstein S."/>
            <person name="She X."/>
            <person name="Bult C.J."/>
            <person name="Agarwala R."/>
            <person name="Cherry J.L."/>
            <person name="DiCuccio M."/>
            <person name="Hlavina W."/>
            <person name="Kapustin Y."/>
            <person name="Meric P."/>
            <person name="Maglott D."/>
            <person name="Birtle Z."/>
            <person name="Marques A.C."/>
            <person name="Graves T."/>
            <person name="Zhou S."/>
            <person name="Teague B."/>
            <person name="Potamousis K."/>
            <person name="Churas C."/>
            <person name="Place M."/>
            <person name="Herschleb J."/>
            <person name="Runnheim R."/>
            <person name="Forrest D."/>
            <person name="Amos-Landgraf J."/>
            <person name="Schwartz D.C."/>
            <person name="Cheng Z."/>
            <person name="Lindblad-Toh K."/>
            <person name="Eichler E.E."/>
            <person name="Ponting C.P."/>
        </authorList>
    </citation>
    <scope>NUCLEOTIDE SEQUENCE [LARGE SCALE GENOMIC DNA]</scope>
    <source>
        <strain evidence="18 20">C57BL/6J</strain>
    </source>
</reference>
<comment type="caution">
    <text evidence="12">Lacks conserved residue(s) required for the propagation of feature annotation.</text>
</comment>
<evidence type="ECO:0000256" key="4">
    <source>
        <dbReference type="ARBA" id="ARBA00022737"/>
    </source>
</evidence>
<evidence type="ECO:0000256" key="13">
    <source>
        <dbReference type="SAM" id="MobiDB-lite"/>
    </source>
</evidence>
<dbReference type="CDD" id="cd19941">
    <property type="entry name" value="TIL"/>
    <property type="match status" value="4"/>
</dbReference>
<dbReference type="Bgee" id="ENSMUSG00000066108">
    <property type="expression patterns" value="Expressed in trachea and 19 other cell types or tissues"/>
</dbReference>
<evidence type="ECO:0000256" key="6">
    <source>
        <dbReference type="ARBA" id="ARBA00023008"/>
    </source>
</evidence>
<evidence type="ECO:0000259" key="17">
    <source>
        <dbReference type="PROSITE" id="PS51233"/>
    </source>
</evidence>
<dbReference type="InterPro" id="IPR014853">
    <property type="entry name" value="VWF/SSPO/ZAN-like_Cys-rich_dom"/>
</dbReference>
<dbReference type="GeneID" id="74180"/>
<feature type="disulfide bond" evidence="12">
    <location>
        <begin position="4733"/>
        <end position="4785"/>
    </location>
</feature>
<dbReference type="Antibodypedia" id="1456">
    <property type="antibodies" value="335 antibodies from 34 providers"/>
</dbReference>
<dbReference type="RefSeq" id="NP_083077.2">
    <property type="nucleotide sequence ID" value="NM_028801.2"/>
</dbReference>
<feature type="compositionally biased region" description="Polar residues" evidence="13">
    <location>
        <begin position="2849"/>
        <end position="2866"/>
    </location>
</feature>
<keyword evidence="6" id="KW-0186">Copper</keyword>